<keyword evidence="1" id="KW-0732">Signal</keyword>
<dbReference type="Proteomes" id="UP000469346">
    <property type="component" value="Unassembled WGS sequence"/>
</dbReference>
<feature type="domain" description="DUF547" evidence="2">
    <location>
        <begin position="68"/>
        <end position="182"/>
    </location>
</feature>
<evidence type="ECO:0000313" key="4">
    <source>
        <dbReference type="Proteomes" id="UP000469346"/>
    </source>
</evidence>
<evidence type="ECO:0000256" key="1">
    <source>
        <dbReference type="SAM" id="SignalP"/>
    </source>
</evidence>
<organism evidence="3 4">
    <name type="scientific">Dissulfurirhabdus thermomarina</name>
    <dbReference type="NCBI Taxonomy" id="1765737"/>
    <lineage>
        <taxon>Bacteria</taxon>
        <taxon>Deltaproteobacteria</taxon>
        <taxon>Dissulfurirhabdaceae</taxon>
        <taxon>Dissulfurirhabdus</taxon>
    </lineage>
</organism>
<name>A0A6N9TS94_DISTH</name>
<dbReference type="InterPro" id="IPR006869">
    <property type="entry name" value="DUF547"/>
</dbReference>
<sequence>MKIVLLSPLFLVLWAAAPAAAGADFDHSAFDAALKAHVDAEGLVDYAGMARDPRFRAYLAALEGADPERLDRAGRLAFWINAYNAVTIDKVIRKRPRKSVRETLVPGVWISTRFFTTRDHVVAGRRLSQDDIEHRILRPVFRDPRVHFALICASMGCPKMPRAAYTAADVDRRLDEEVRRYLASGRGLRVDRRRNVLYVSRIFEWFEEDFGGPSGVVAFLRKYAPAEARAFLEGSPRIDYLPYDWSLNAQAPLR</sequence>
<reference evidence="3 4" key="1">
    <citation type="submission" date="2020-02" db="EMBL/GenBank/DDBJ databases">
        <title>Comparative genomics of sulfur disproportionating microorganisms.</title>
        <authorList>
            <person name="Ward L.M."/>
            <person name="Bertran E."/>
            <person name="Johnston D.T."/>
        </authorList>
    </citation>
    <scope>NUCLEOTIDE SEQUENCE [LARGE SCALE GENOMIC DNA]</scope>
    <source>
        <strain evidence="3 4">DSM 100025</strain>
    </source>
</reference>
<dbReference type="RefSeq" id="WP_163298762.1">
    <property type="nucleotide sequence ID" value="NZ_JAAGRR010000071.1"/>
</dbReference>
<dbReference type="EMBL" id="JAAGRR010000071">
    <property type="protein sequence ID" value="NDY42624.1"/>
    <property type="molecule type" value="Genomic_DNA"/>
</dbReference>
<feature type="signal peptide" evidence="1">
    <location>
        <begin position="1"/>
        <end position="21"/>
    </location>
</feature>
<comment type="caution">
    <text evidence="3">The sequence shown here is derived from an EMBL/GenBank/DDBJ whole genome shotgun (WGS) entry which is preliminary data.</text>
</comment>
<accession>A0A6N9TS94</accession>
<keyword evidence="4" id="KW-1185">Reference proteome</keyword>
<dbReference type="AlphaFoldDB" id="A0A6N9TS94"/>
<evidence type="ECO:0000259" key="2">
    <source>
        <dbReference type="Pfam" id="PF04784"/>
    </source>
</evidence>
<dbReference type="PANTHER" id="PTHR46361:SF5">
    <property type="entry name" value="DEP DOMAIN-CONTAINING PROTEIN"/>
    <property type="match status" value="1"/>
</dbReference>
<evidence type="ECO:0000313" key="3">
    <source>
        <dbReference type="EMBL" id="NDY42624.1"/>
    </source>
</evidence>
<dbReference type="PANTHER" id="PTHR46361">
    <property type="entry name" value="ELECTRON CARRIER/ PROTEIN DISULFIDE OXIDOREDUCTASE"/>
    <property type="match status" value="1"/>
</dbReference>
<feature type="chain" id="PRO_5026861037" evidence="1">
    <location>
        <begin position="22"/>
        <end position="254"/>
    </location>
</feature>
<protein>
    <submittedName>
        <fullName evidence="3">DUF547 domain-containing protein</fullName>
    </submittedName>
</protein>
<dbReference type="Pfam" id="PF04784">
    <property type="entry name" value="DUF547"/>
    <property type="match status" value="1"/>
</dbReference>
<proteinExistence type="predicted"/>
<gene>
    <name evidence="3" type="ORF">G3N55_07175</name>
</gene>